<evidence type="ECO:0000313" key="3">
    <source>
        <dbReference type="EMBL" id="XDT70862.1"/>
    </source>
</evidence>
<dbReference type="EMBL" id="CP154858">
    <property type="protein sequence ID" value="XDT70862.1"/>
    <property type="molecule type" value="Genomic_DNA"/>
</dbReference>
<protein>
    <submittedName>
        <fullName evidence="3">Lactate utilization protein C</fullName>
    </submittedName>
</protein>
<dbReference type="InterPro" id="IPR037171">
    <property type="entry name" value="NagB/RpiA_transferase-like"/>
</dbReference>
<dbReference type="InterPro" id="IPR003741">
    <property type="entry name" value="LUD_dom"/>
</dbReference>
<organism evidence="3">
    <name type="scientific">Thermohahella caldifontis</name>
    <dbReference type="NCBI Taxonomy" id="3142973"/>
    <lineage>
        <taxon>Bacteria</taxon>
        <taxon>Pseudomonadati</taxon>
        <taxon>Pseudomonadota</taxon>
        <taxon>Gammaproteobacteria</taxon>
        <taxon>Oceanospirillales</taxon>
        <taxon>Hahellaceae</taxon>
        <taxon>Thermohahella</taxon>
    </lineage>
</organism>
<reference evidence="3" key="1">
    <citation type="submission" date="2024-05" db="EMBL/GenBank/DDBJ databases">
        <title>Genome sequencing of novel strain.</title>
        <authorList>
            <person name="Ganbat D."/>
            <person name="Ganbat S."/>
            <person name="Lee S.-J."/>
        </authorList>
    </citation>
    <scope>NUCLEOTIDE SEQUENCE</scope>
    <source>
        <strain evidence="3">SMD15-11</strain>
    </source>
</reference>
<dbReference type="KEGG" id="tcd:AAIA72_08535"/>
<dbReference type="RefSeq" id="WP_369599903.1">
    <property type="nucleotide sequence ID" value="NZ_CP154858.1"/>
</dbReference>
<sequence length="228" mass="24580">MTDRQTILDRLRRFRAQSGIAPVSSPETIPAHAGVASSSHPPPDPEAELATFVQHLKAAHAEVCHVPKAEWAGWVAHRAESEGWQLLACGARPELAAPLAGHLSAERLWVMDEAIDTRRHRLFHQVDAGISLAQGGISETGTLILATGPQEPRTLSLVPPVHVLLFDPATLYPDLATALNARGWARQMPTNLLLISGPSKTADIQQTLAYGAHGPKRLLVLILEAHHG</sequence>
<proteinExistence type="predicted"/>
<gene>
    <name evidence="3" type="ORF">AAIA72_08535</name>
</gene>
<dbReference type="Gene3D" id="3.40.50.10420">
    <property type="entry name" value="NagB/RpiA/CoA transferase-like"/>
    <property type="match status" value="1"/>
</dbReference>
<feature type="region of interest" description="Disordered" evidence="1">
    <location>
        <begin position="22"/>
        <end position="45"/>
    </location>
</feature>
<dbReference type="InterPro" id="IPR024185">
    <property type="entry name" value="FTHF_cligase-like_sf"/>
</dbReference>
<dbReference type="PANTHER" id="PTHR43682:SF1">
    <property type="entry name" value="LACTATE UTILIZATION PROTEIN C"/>
    <property type="match status" value="1"/>
</dbReference>
<dbReference type="PANTHER" id="PTHR43682">
    <property type="entry name" value="LACTATE UTILIZATION PROTEIN C"/>
    <property type="match status" value="1"/>
</dbReference>
<dbReference type="AlphaFoldDB" id="A0AB39USF2"/>
<name>A0AB39USF2_9GAMM</name>
<feature type="domain" description="LUD" evidence="2">
    <location>
        <begin position="50"/>
        <end position="223"/>
    </location>
</feature>
<dbReference type="Pfam" id="PF02589">
    <property type="entry name" value="LUD_dom"/>
    <property type="match status" value="1"/>
</dbReference>
<dbReference type="SUPFAM" id="SSF100950">
    <property type="entry name" value="NagB/RpiA/CoA transferase-like"/>
    <property type="match status" value="1"/>
</dbReference>
<evidence type="ECO:0000256" key="1">
    <source>
        <dbReference type="SAM" id="MobiDB-lite"/>
    </source>
</evidence>
<evidence type="ECO:0000259" key="2">
    <source>
        <dbReference type="Pfam" id="PF02589"/>
    </source>
</evidence>
<accession>A0AB39USF2</accession>